<evidence type="ECO:0000313" key="2">
    <source>
        <dbReference type="EMBL" id="KAF4507980.1"/>
    </source>
</evidence>
<dbReference type="Proteomes" id="UP000557566">
    <property type="component" value="Unassembled WGS sequence"/>
</dbReference>
<keyword evidence="3" id="KW-1185">Reference proteome</keyword>
<organism evidence="2 3">
    <name type="scientific">Ophiocordyceps sinensis</name>
    <dbReference type="NCBI Taxonomy" id="72228"/>
    <lineage>
        <taxon>Eukaryota</taxon>
        <taxon>Fungi</taxon>
        <taxon>Dikarya</taxon>
        <taxon>Ascomycota</taxon>
        <taxon>Pezizomycotina</taxon>
        <taxon>Sordariomycetes</taxon>
        <taxon>Hypocreomycetidae</taxon>
        <taxon>Hypocreales</taxon>
        <taxon>Ophiocordycipitaceae</taxon>
        <taxon>Ophiocordyceps</taxon>
    </lineage>
</organism>
<feature type="signal peptide" evidence="1">
    <location>
        <begin position="1"/>
        <end position="15"/>
    </location>
</feature>
<sequence>MNVLVLGLVASSVMAQVVPGTSSRTTSCTDKMAALFGQGRIAHDLLSGHLATKVSVIQELDAVCGSGMGRSAVESFVAVSGPLPTMRMLHAPLFTSPSLVEKNVSSGKNVSLSNTASPERSQCSVRLSYVAKDEYVLGQLCAGLADAQDPVKVWLDEVCKRSDTEKACHDLNMIPNSTGDREWEQESSPGQ</sequence>
<feature type="chain" id="PRO_5034971264" evidence="1">
    <location>
        <begin position="16"/>
        <end position="191"/>
    </location>
</feature>
<keyword evidence="1" id="KW-0732">Signal</keyword>
<comment type="caution">
    <text evidence="2">The sequence shown here is derived from an EMBL/GenBank/DDBJ whole genome shotgun (WGS) entry which is preliminary data.</text>
</comment>
<evidence type="ECO:0000256" key="1">
    <source>
        <dbReference type="SAM" id="SignalP"/>
    </source>
</evidence>
<gene>
    <name evidence="2" type="ORF">G6O67_004418</name>
</gene>
<proteinExistence type="predicted"/>
<name>A0A8H4M040_9HYPO</name>
<dbReference type="AlphaFoldDB" id="A0A8H4M040"/>
<evidence type="ECO:0000313" key="3">
    <source>
        <dbReference type="Proteomes" id="UP000557566"/>
    </source>
</evidence>
<dbReference type="EMBL" id="JAAVMX010000005">
    <property type="protein sequence ID" value="KAF4507980.1"/>
    <property type="molecule type" value="Genomic_DNA"/>
</dbReference>
<reference evidence="2 3" key="1">
    <citation type="journal article" date="2020" name="Genome Biol. Evol.">
        <title>A new high-quality draft genome assembly of the Chinese cordyceps Ophiocordyceps sinensis.</title>
        <authorList>
            <person name="Shu R."/>
            <person name="Zhang J."/>
            <person name="Meng Q."/>
            <person name="Zhang H."/>
            <person name="Zhou G."/>
            <person name="Li M."/>
            <person name="Wu P."/>
            <person name="Zhao Y."/>
            <person name="Chen C."/>
            <person name="Qin Q."/>
        </authorList>
    </citation>
    <scope>NUCLEOTIDE SEQUENCE [LARGE SCALE GENOMIC DNA]</scope>
    <source>
        <strain evidence="2 3">IOZ07</strain>
    </source>
</reference>
<protein>
    <submittedName>
        <fullName evidence="2">Uncharacterized protein</fullName>
    </submittedName>
</protein>
<accession>A0A8H4M040</accession>